<dbReference type="SUPFAM" id="SSF47170">
    <property type="entry name" value="Aspartate receptor, ligand-binding domain"/>
    <property type="match status" value="1"/>
</dbReference>
<gene>
    <name evidence="1" type="ORF">ACFO5I_08885</name>
</gene>
<organism evidence="1 2">
    <name type="scientific">Enterococcus lemanii</name>
    <dbReference type="NCBI Taxonomy" id="1159752"/>
    <lineage>
        <taxon>Bacteria</taxon>
        <taxon>Bacillati</taxon>
        <taxon>Bacillota</taxon>
        <taxon>Bacilli</taxon>
        <taxon>Lactobacillales</taxon>
        <taxon>Enterococcaceae</taxon>
        <taxon>Enterococcus</taxon>
    </lineage>
</organism>
<reference evidence="2" key="1">
    <citation type="journal article" date="2019" name="Int. J. Syst. Evol. Microbiol.">
        <title>The Global Catalogue of Microorganisms (GCM) 10K type strain sequencing project: providing services to taxonomists for standard genome sequencing and annotation.</title>
        <authorList>
            <consortium name="The Broad Institute Genomics Platform"/>
            <consortium name="The Broad Institute Genome Sequencing Center for Infectious Disease"/>
            <person name="Wu L."/>
            <person name="Ma J."/>
        </authorList>
    </citation>
    <scope>NUCLEOTIDE SEQUENCE [LARGE SCALE GENOMIC DNA]</scope>
    <source>
        <strain evidence="2">CGMCC 1.19032</strain>
    </source>
</reference>
<sequence length="99" mass="11664">MNIITRLQALFANWQGDLEGAENLLEQSQPLFQELQKTSITPNDQAALQALIVEYRKLVTFLQQEKLKVQRETSKLNKMNLKVRDYVQYNQSSGYEFYY</sequence>
<name>A0ABV9MXU3_9ENTE</name>
<protein>
    <recommendedName>
        <fullName evidence="3">Flagellar protein FliT</fullName>
    </recommendedName>
</protein>
<dbReference type="Proteomes" id="UP001595969">
    <property type="component" value="Unassembled WGS sequence"/>
</dbReference>
<dbReference type="RefSeq" id="WP_204652877.1">
    <property type="nucleotide sequence ID" value="NZ_JAFBFD010000002.1"/>
</dbReference>
<accession>A0ABV9MXU3</accession>
<evidence type="ECO:0000313" key="2">
    <source>
        <dbReference type="Proteomes" id="UP001595969"/>
    </source>
</evidence>
<evidence type="ECO:0008006" key="3">
    <source>
        <dbReference type="Google" id="ProtNLM"/>
    </source>
</evidence>
<evidence type="ECO:0000313" key="1">
    <source>
        <dbReference type="EMBL" id="MFC4719839.1"/>
    </source>
</evidence>
<dbReference type="EMBL" id="JBHSGS010000049">
    <property type="protein sequence ID" value="MFC4719839.1"/>
    <property type="molecule type" value="Genomic_DNA"/>
</dbReference>
<proteinExistence type="predicted"/>
<comment type="caution">
    <text evidence="1">The sequence shown here is derived from an EMBL/GenBank/DDBJ whole genome shotgun (WGS) entry which is preliminary data.</text>
</comment>
<dbReference type="InterPro" id="IPR035440">
    <property type="entry name" value="4HB_MCP_dom_sf"/>
</dbReference>
<keyword evidence="2" id="KW-1185">Reference proteome</keyword>